<feature type="transmembrane region" description="Helical" evidence="2">
    <location>
        <begin position="534"/>
        <end position="555"/>
    </location>
</feature>
<feature type="domain" description="Acyltransferase 3" evidence="3">
    <location>
        <begin position="169"/>
        <end position="547"/>
    </location>
</feature>
<dbReference type="Proteomes" id="UP000821837">
    <property type="component" value="Chromosome 1"/>
</dbReference>
<feature type="transmembrane region" description="Helical" evidence="2">
    <location>
        <begin position="95"/>
        <end position="114"/>
    </location>
</feature>
<dbReference type="InterPro" id="IPR052728">
    <property type="entry name" value="O2_lipid_transport_reg"/>
</dbReference>
<feature type="transmembrane region" description="Helical" evidence="2">
    <location>
        <begin position="503"/>
        <end position="522"/>
    </location>
</feature>
<dbReference type="EMBL" id="JABSTV010001245">
    <property type="protein sequence ID" value="KAH7983707.1"/>
    <property type="molecule type" value="Genomic_DNA"/>
</dbReference>
<feature type="compositionally biased region" description="Polar residues" evidence="1">
    <location>
        <begin position="936"/>
        <end position="955"/>
    </location>
</feature>
<keyword evidence="2" id="KW-0812">Transmembrane</keyword>
<evidence type="ECO:0000313" key="4">
    <source>
        <dbReference type="EMBL" id="KAH7983707.1"/>
    </source>
</evidence>
<comment type="caution">
    <text evidence="4">The sequence shown here is derived from an EMBL/GenBank/DDBJ whole genome shotgun (WGS) entry which is preliminary data.</text>
</comment>
<feature type="transmembrane region" description="Helical" evidence="2">
    <location>
        <begin position="217"/>
        <end position="237"/>
    </location>
</feature>
<feature type="transmembrane region" description="Helical" evidence="2">
    <location>
        <begin position="349"/>
        <end position="370"/>
    </location>
</feature>
<evidence type="ECO:0000256" key="2">
    <source>
        <dbReference type="SAM" id="Phobius"/>
    </source>
</evidence>
<accession>A0A9D4TA92</accession>
<dbReference type="VEuPathDB" id="VectorBase:RSAN_037254"/>
<gene>
    <name evidence="4" type="ORF">HPB52_013798</name>
</gene>
<reference evidence="4" key="1">
    <citation type="journal article" date="2020" name="Cell">
        <title>Large-Scale Comparative Analyses of Tick Genomes Elucidate Their Genetic Diversity and Vector Capacities.</title>
        <authorList>
            <consortium name="Tick Genome and Microbiome Consortium (TIGMIC)"/>
            <person name="Jia N."/>
            <person name="Wang J."/>
            <person name="Shi W."/>
            <person name="Du L."/>
            <person name="Sun Y."/>
            <person name="Zhan W."/>
            <person name="Jiang J.F."/>
            <person name="Wang Q."/>
            <person name="Zhang B."/>
            <person name="Ji P."/>
            <person name="Bell-Sakyi L."/>
            <person name="Cui X.M."/>
            <person name="Yuan T.T."/>
            <person name="Jiang B.G."/>
            <person name="Yang W.F."/>
            <person name="Lam T.T."/>
            <person name="Chang Q.C."/>
            <person name="Ding S.J."/>
            <person name="Wang X.J."/>
            <person name="Zhu J.G."/>
            <person name="Ruan X.D."/>
            <person name="Zhao L."/>
            <person name="Wei J.T."/>
            <person name="Ye R.Z."/>
            <person name="Que T.C."/>
            <person name="Du C.H."/>
            <person name="Zhou Y.H."/>
            <person name="Cheng J.X."/>
            <person name="Dai P.F."/>
            <person name="Guo W.B."/>
            <person name="Han X.H."/>
            <person name="Huang E.J."/>
            <person name="Li L.F."/>
            <person name="Wei W."/>
            <person name="Gao Y.C."/>
            <person name="Liu J.Z."/>
            <person name="Shao H.Z."/>
            <person name="Wang X."/>
            <person name="Wang C.C."/>
            <person name="Yang T.C."/>
            <person name="Huo Q.B."/>
            <person name="Li W."/>
            <person name="Chen H.Y."/>
            <person name="Chen S.E."/>
            <person name="Zhou L.G."/>
            <person name="Ni X.B."/>
            <person name="Tian J.H."/>
            <person name="Sheng Y."/>
            <person name="Liu T."/>
            <person name="Pan Y.S."/>
            <person name="Xia L.Y."/>
            <person name="Li J."/>
            <person name="Zhao F."/>
            <person name="Cao W.C."/>
        </authorList>
    </citation>
    <scope>NUCLEOTIDE SEQUENCE</scope>
    <source>
        <strain evidence="4">Rsan-2018</strain>
    </source>
</reference>
<feature type="region of interest" description="Disordered" evidence="1">
    <location>
        <begin position="931"/>
        <end position="1051"/>
    </location>
</feature>
<dbReference type="Pfam" id="PF01757">
    <property type="entry name" value="Acyl_transf_3"/>
    <property type="match status" value="1"/>
</dbReference>
<feature type="compositionally biased region" description="Polar residues" evidence="1">
    <location>
        <begin position="972"/>
        <end position="982"/>
    </location>
</feature>
<organism evidence="4 5">
    <name type="scientific">Rhipicephalus sanguineus</name>
    <name type="common">Brown dog tick</name>
    <name type="synonym">Ixodes sanguineus</name>
    <dbReference type="NCBI Taxonomy" id="34632"/>
    <lineage>
        <taxon>Eukaryota</taxon>
        <taxon>Metazoa</taxon>
        <taxon>Ecdysozoa</taxon>
        <taxon>Arthropoda</taxon>
        <taxon>Chelicerata</taxon>
        <taxon>Arachnida</taxon>
        <taxon>Acari</taxon>
        <taxon>Parasitiformes</taxon>
        <taxon>Ixodida</taxon>
        <taxon>Ixodoidea</taxon>
        <taxon>Ixodidae</taxon>
        <taxon>Rhipicephalinae</taxon>
        <taxon>Rhipicephalus</taxon>
        <taxon>Rhipicephalus</taxon>
    </lineage>
</organism>
<feature type="transmembrane region" description="Helical" evidence="2">
    <location>
        <begin position="163"/>
        <end position="183"/>
    </location>
</feature>
<dbReference type="PANTHER" id="PTHR11161">
    <property type="entry name" value="O-ACYLTRANSFERASE"/>
    <property type="match status" value="1"/>
</dbReference>
<dbReference type="InterPro" id="IPR002656">
    <property type="entry name" value="Acyl_transf_3_dom"/>
</dbReference>
<proteinExistence type="predicted"/>
<evidence type="ECO:0000313" key="5">
    <source>
        <dbReference type="Proteomes" id="UP000821837"/>
    </source>
</evidence>
<dbReference type="GO" id="GO:0016747">
    <property type="term" value="F:acyltransferase activity, transferring groups other than amino-acyl groups"/>
    <property type="evidence" value="ECO:0007669"/>
    <property type="project" value="InterPro"/>
</dbReference>
<feature type="transmembrane region" description="Helical" evidence="2">
    <location>
        <begin position="258"/>
        <end position="279"/>
    </location>
</feature>
<feature type="compositionally biased region" description="Basic and acidic residues" evidence="1">
    <location>
        <begin position="1042"/>
        <end position="1051"/>
    </location>
</feature>
<protein>
    <recommendedName>
        <fullName evidence="3">Acyltransferase 3 domain-containing protein</fullName>
    </recommendedName>
</protein>
<sequence>MHHNGVDELPPTVYKIADKFLKHHNLEYIGNISRLNDKEYVSVIPLLKYGVCLPSVCQREDLQVIIDHFVGDLNLNLKASWCKIEEPVKLDQRQTLIVCLFVLWTAFILFGTAYDIYRTMLSTEEIKEPKYHPFISYLSDSVQSVSLRRAVKKLMDMPNWGDYSNKLGFIHGVRVFSATWVLLGHSHMLRDLHASSNMIRFLKRIQNDFLFTVQLNAFMSVETFLVITGFLSGYLVTKAPNTDIHPILLFIVALGRRYIRFIVPMAALLGFVYLIPALADGPVLHDYWHLFLNPCEKSWWKIFTMTQNYMEDFKDLCMPHYWYISVDYQLAVFSTLILVFIMPKWFKGSLYLMGLIVVATCLTTGIQIYVHEYTPFNIIFTTNVRQLIESAMNIYDKAYTHAPPLFVGMIFGCLAVKRHHLSRRVQSAAWVLAVAVSLTALLGVRSWFTGRQPQRLESAIYGGMHRVSWGLSVGWVMYACATGRGGFVTKILAWPIMYPLGRLSFSVYVVHILLMATNAILSREHISQQPFLHAQIYISQVVMSYVLGAILYLLVECPVAGLDNEFFRRFMNMDKLRSDNTKYNNDIQELKAVQVATVNGATKIEDASLFKRRLSNGITDVPKNGTSEQYTLVLDAFSRTCDTAASLTLTAGASPTAGGNATLRSGVMEDETSMEHQLDDHQATPVHVVRRHVSPQTIILRLGTQLNLAKYPTYQVTNAIGVAAGLTASEVRDVNIQVRTLQNLVAATSGRESATQKLAGLRSLTLNGKRHDVTAYVAAEAHHARCVVHGLPKDIPDDQLLSIISIEDRQILAARRIGQSETILLTVKGATAPKEVKMGLWLTKTQPFRPRAVQCSIRLTIGHRADVCPTAHEFTRCETCGQQFPAGQQPERTAHECELKCFNCEGPHGARDPRCPKKQQADKLARIAAEKRRLRSTPTDSTEPQISQTSQSRPTKPTKKNDQNYPFLPLQNRFSALQDTTPDPQPEPRPRSGSLPGYTTKRPAPLPPLPKPKTPSYVRALLSQKPPASSEEPPHKQPRQSPSDKHAHSNR</sequence>
<name>A0A9D4TA92_RHISA</name>
<feature type="compositionally biased region" description="Pro residues" evidence="1">
    <location>
        <begin position="1004"/>
        <end position="1013"/>
    </location>
</feature>
<feature type="transmembrane region" description="Helical" evidence="2">
    <location>
        <begin position="320"/>
        <end position="342"/>
    </location>
</feature>
<feature type="transmembrane region" description="Helical" evidence="2">
    <location>
        <begin position="428"/>
        <end position="448"/>
    </location>
</feature>
<dbReference type="AlphaFoldDB" id="A0A9D4TA92"/>
<evidence type="ECO:0000256" key="1">
    <source>
        <dbReference type="SAM" id="MobiDB-lite"/>
    </source>
</evidence>
<keyword evidence="5" id="KW-1185">Reference proteome</keyword>
<keyword evidence="2" id="KW-1133">Transmembrane helix</keyword>
<evidence type="ECO:0000259" key="3">
    <source>
        <dbReference type="Pfam" id="PF01757"/>
    </source>
</evidence>
<dbReference type="PANTHER" id="PTHR11161:SF0">
    <property type="entry name" value="O-ACYLTRANSFERASE LIKE PROTEIN"/>
    <property type="match status" value="1"/>
</dbReference>
<reference evidence="4" key="2">
    <citation type="submission" date="2021-09" db="EMBL/GenBank/DDBJ databases">
        <authorList>
            <person name="Jia N."/>
            <person name="Wang J."/>
            <person name="Shi W."/>
            <person name="Du L."/>
            <person name="Sun Y."/>
            <person name="Zhan W."/>
            <person name="Jiang J."/>
            <person name="Wang Q."/>
            <person name="Zhang B."/>
            <person name="Ji P."/>
            <person name="Sakyi L.B."/>
            <person name="Cui X."/>
            <person name="Yuan T."/>
            <person name="Jiang B."/>
            <person name="Yang W."/>
            <person name="Lam T.T.-Y."/>
            <person name="Chang Q."/>
            <person name="Ding S."/>
            <person name="Wang X."/>
            <person name="Zhu J."/>
            <person name="Ruan X."/>
            <person name="Zhao L."/>
            <person name="Wei J."/>
            <person name="Que T."/>
            <person name="Du C."/>
            <person name="Cheng J."/>
            <person name="Dai P."/>
            <person name="Han X."/>
            <person name="Huang E."/>
            <person name="Gao Y."/>
            <person name="Liu J."/>
            <person name="Shao H."/>
            <person name="Ye R."/>
            <person name="Li L."/>
            <person name="Wei W."/>
            <person name="Wang X."/>
            <person name="Wang C."/>
            <person name="Huo Q."/>
            <person name="Li W."/>
            <person name="Guo W."/>
            <person name="Chen H."/>
            <person name="Chen S."/>
            <person name="Zhou L."/>
            <person name="Zhou L."/>
            <person name="Ni X."/>
            <person name="Tian J."/>
            <person name="Zhou Y."/>
            <person name="Sheng Y."/>
            <person name="Liu T."/>
            <person name="Pan Y."/>
            <person name="Xia L."/>
            <person name="Li J."/>
            <person name="Zhao F."/>
            <person name="Cao W."/>
        </authorList>
    </citation>
    <scope>NUCLEOTIDE SEQUENCE</scope>
    <source>
        <strain evidence="4">Rsan-2018</strain>
        <tissue evidence="4">Larvae</tissue>
    </source>
</reference>
<keyword evidence="2" id="KW-0472">Membrane</keyword>